<accession>X0TUY0</accession>
<dbReference type="AlphaFoldDB" id="X0TUY0"/>
<sequence>MSEKDRVIILSIPPIHSRSADRIVEVLSEIFTHKIAVINMPLEAVS</sequence>
<name>X0TUY0_9ZZZZ</name>
<protein>
    <submittedName>
        <fullName evidence="1">Uncharacterized protein</fullName>
    </submittedName>
</protein>
<comment type="caution">
    <text evidence="1">The sequence shown here is derived from an EMBL/GenBank/DDBJ whole genome shotgun (WGS) entry which is preliminary data.</text>
</comment>
<dbReference type="EMBL" id="BARS01019444">
    <property type="protein sequence ID" value="GAF90986.1"/>
    <property type="molecule type" value="Genomic_DNA"/>
</dbReference>
<organism evidence="1">
    <name type="scientific">marine sediment metagenome</name>
    <dbReference type="NCBI Taxonomy" id="412755"/>
    <lineage>
        <taxon>unclassified sequences</taxon>
        <taxon>metagenomes</taxon>
        <taxon>ecological metagenomes</taxon>
    </lineage>
</organism>
<reference evidence="1" key="1">
    <citation type="journal article" date="2014" name="Front. Microbiol.">
        <title>High frequency of phylogenetically diverse reductive dehalogenase-homologous genes in deep subseafloor sedimentary metagenomes.</title>
        <authorList>
            <person name="Kawai M."/>
            <person name="Futagami T."/>
            <person name="Toyoda A."/>
            <person name="Takaki Y."/>
            <person name="Nishi S."/>
            <person name="Hori S."/>
            <person name="Arai W."/>
            <person name="Tsubouchi T."/>
            <person name="Morono Y."/>
            <person name="Uchiyama I."/>
            <person name="Ito T."/>
            <person name="Fujiyama A."/>
            <person name="Inagaki F."/>
            <person name="Takami H."/>
        </authorList>
    </citation>
    <scope>NUCLEOTIDE SEQUENCE</scope>
    <source>
        <strain evidence="1">Expedition CK06-06</strain>
    </source>
</reference>
<proteinExistence type="predicted"/>
<feature type="non-terminal residue" evidence="1">
    <location>
        <position position="46"/>
    </location>
</feature>
<gene>
    <name evidence="1" type="ORF">S01H1_31516</name>
</gene>
<evidence type="ECO:0000313" key="1">
    <source>
        <dbReference type="EMBL" id="GAF90986.1"/>
    </source>
</evidence>